<evidence type="ECO:0000256" key="3">
    <source>
        <dbReference type="ARBA" id="ARBA00016672"/>
    </source>
</evidence>
<dbReference type="GO" id="GO:0000166">
    <property type="term" value="F:nucleotide binding"/>
    <property type="evidence" value="ECO:0007669"/>
    <property type="project" value="InterPro"/>
</dbReference>
<dbReference type="InterPro" id="IPR010997">
    <property type="entry name" value="HRDC-like_sf"/>
</dbReference>
<dbReference type="OrthoDB" id="1746530at2759"/>
<dbReference type="PANTHER" id="PTHR15561">
    <property type="entry name" value="CALCITONIN GENE-RELATED PEPTIDE-RECEPTOR COMPONENT PROTEIN"/>
    <property type="match status" value="1"/>
</dbReference>
<comment type="similarity">
    <text evidence="2">Belongs to the eukaryotic RPC9 RNA polymerase subunit family.</text>
</comment>
<dbReference type="Pfam" id="PF03874">
    <property type="entry name" value="RNA_pol_Rpb4"/>
    <property type="match status" value="1"/>
</dbReference>
<evidence type="ECO:0000256" key="5">
    <source>
        <dbReference type="ARBA" id="ARBA00023163"/>
    </source>
</evidence>
<evidence type="ECO:0000313" key="8">
    <source>
        <dbReference type="Proteomes" id="UP000316270"/>
    </source>
</evidence>
<keyword evidence="6" id="KW-0539">Nucleus</keyword>
<dbReference type="EMBL" id="CP042191">
    <property type="protein sequence ID" value="QDS72006.1"/>
    <property type="molecule type" value="Genomic_DNA"/>
</dbReference>
<evidence type="ECO:0000256" key="4">
    <source>
        <dbReference type="ARBA" id="ARBA00022478"/>
    </source>
</evidence>
<evidence type="ECO:0000256" key="6">
    <source>
        <dbReference type="ARBA" id="ARBA00023242"/>
    </source>
</evidence>
<comment type="subcellular location">
    <subcellularLocation>
        <location evidence="1">Nucleus</location>
    </subcellularLocation>
</comment>
<protein>
    <recommendedName>
        <fullName evidence="3">DNA-directed RNA polymerase III subunit RPC9</fullName>
    </recommendedName>
</protein>
<evidence type="ECO:0000313" key="7">
    <source>
        <dbReference type="EMBL" id="QDS72006.1"/>
    </source>
</evidence>
<dbReference type="PANTHER" id="PTHR15561:SF0">
    <property type="entry name" value="DNA-DIRECTED RNA POLYMERASE III SUBUNIT RPC9"/>
    <property type="match status" value="1"/>
</dbReference>
<dbReference type="InterPro" id="IPR038324">
    <property type="entry name" value="Rpb4/RPC9_sf"/>
</dbReference>
<dbReference type="Proteomes" id="UP000316270">
    <property type="component" value="Chromosome 7"/>
</dbReference>
<dbReference type="STRING" id="50376.A0A517L8P7"/>
<keyword evidence="8" id="KW-1185">Reference proteome</keyword>
<dbReference type="GO" id="GO:0005666">
    <property type="term" value="C:RNA polymerase III complex"/>
    <property type="evidence" value="ECO:0007669"/>
    <property type="project" value="InterPro"/>
</dbReference>
<organism evidence="7 8">
    <name type="scientific">Venturia effusa</name>
    <dbReference type="NCBI Taxonomy" id="50376"/>
    <lineage>
        <taxon>Eukaryota</taxon>
        <taxon>Fungi</taxon>
        <taxon>Dikarya</taxon>
        <taxon>Ascomycota</taxon>
        <taxon>Pezizomycotina</taxon>
        <taxon>Dothideomycetes</taxon>
        <taxon>Pleosporomycetidae</taxon>
        <taxon>Venturiales</taxon>
        <taxon>Venturiaceae</taxon>
        <taxon>Venturia</taxon>
    </lineage>
</organism>
<dbReference type="AlphaFoldDB" id="A0A517L8P7"/>
<dbReference type="SUPFAM" id="SSF47819">
    <property type="entry name" value="HRDC-like"/>
    <property type="match status" value="1"/>
</dbReference>
<reference evidence="7 8" key="1">
    <citation type="submission" date="2019-07" db="EMBL/GenBank/DDBJ databases">
        <title>Finished genome of Venturia effusa.</title>
        <authorList>
            <person name="Young C.A."/>
            <person name="Cox M.P."/>
            <person name="Ganley A.R.D."/>
            <person name="David W.J."/>
        </authorList>
    </citation>
    <scope>NUCLEOTIDE SEQUENCE [LARGE SCALE GENOMIC DNA]</scope>
    <source>
        <strain evidence="8">albino</strain>
    </source>
</reference>
<keyword evidence="4" id="KW-0240">DNA-directed RNA polymerase</keyword>
<dbReference type="InterPro" id="IPR038846">
    <property type="entry name" value="RPC9"/>
</dbReference>
<sequence length="162" mass="18030">MKVSQLGSLDGPEILNAGTRLLTNNEVLQHVEGLKAKYKTEGREKSIPNNLKDMLKNVSEILTLDPQTGQRTRTPISNTQIAKLASILAREPYKLLSTEIAGIMNQVPRNSIELCLIVEEGEERFSEEQLEEMVGLVERYLVEAPVVKEVERGDEKGKGAET</sequence>
<gene>
    <name evidence="7" type="ORF">FKW77_001843</name>
</gene>
<proteinExistence type="inferred from homology"/>
<dbReference type="Gene3D" id="1.20.1250.40">
    <property type="match status" value="1"/>
</dbReference>
<evidence type="ECO:0000256" key="2">
    <source>
        <dbReference type="ARBA" id="ARBA00006898"/>
    </source>
</evidence>
<name>A0A517L8P7_9PEZI</name>
<accession>A0A517L8P7</accession>
<dbReference type="InterPro" id="IPR005574">
    <property type="entry name" value="Rpb4/RPC9"/>
</dbReference>
<keyword evidence="5" id="KW-0804">Transcription</keyword>
<dbReference type="GO" id="GO:0006384">
    <property type="term" value="P:transcription initiation at RNA polymerase III promoter"/>
    <property type="evidence" value="ECO:0007669"/>
    <property type="project" value="InterPro"/>
</dbReference>
<evidence type="ECO:0000256" key="1">
    <source>
        <dbReference type="ARBA" id="ARBA00004123"/>
    </source>
</evidence>